<dbReference type="CDD" id="cd00371">
    <property type="entry name" value="HMA"/>
    <property type="match status" value="1"/>
</dbReference>
<dbReference type="STRING" id="1193182.BN11_520017"/>
<evidence type="ECO:0000313" key="3">
    <source>
        <dbReference type="EMBL" id="CCH75142.1"/>
    </source>
</evidence>
<feature type="domain" description="HMA" evidence="2">
    <location>
        <begin position="5"/>
        <end position="74"/>
    </location>
</feature>
<protein>
    <submittedName>
        <fullName evidence="3">Metal-transporting ATPase</fullName>
    </submittedName>
</protein>
<dbReference type="PROSITE" id="PS01047">
    <property type="entry name" value="HMA_1"/>
    <property type="match status" value="1"/>
</dbReference>
<reference evidence="3 4" key="1">
    <citation type="journal article" date="2013" name="ISME J.">
        <title>A metabolic model for members of the genus Tetrasphaera involved in enhanced biological phosphorus removal.</title>
        <authorList>
            <person name="Kristiansen R."/>
            <person name="Nguyen H.T.T."/>
            <person name="Saunders A.M."/>
            <person name="Nielsen J.L."/>
            <person name="Wimmer R."/>
            <person name="Le V.Q."/>
            <person name="McIlroy S.J."/>
            <person name="Petrovski S."/>
            <person name="Seviour R.J."/>
            <person name="Calteau A."/>
            <person name="Nielsen K.L."/>
            <person name="Nielsen P.H."/>
        </authorList>
    </citation>
    <scope>NUCLEOTIDE SEQUENCE [LARGE SCALE GENOMIC DNA]</scope>
    <source>
        <strain evidence="3 4">Ben110</strain>
    </source>
</reference>
<accession>W6K101</accession>
<proteinExistence type="predicted"/>
<keyword evidence="1" id="KW-0479">Metal-binding</keyword>
<dbReference type="SUPFAM" id="SSF55008">
    <property type="entry name" value="HMA, heavy metal-associated domain"/>
    <property type="match status" value="1"/>
</dbReference>
<gene>
    <name evidence="3" type="ORF">BN11_520017</name>
</gene>
<sequence length="74" mass="7654">MTEQDVQSFEVTGMTCGHCASAVTDEIKQLPGVTDVTVNLVAGGTSTVRVTGPEPLDDALVATALEEAGDYRLA</sequence>
<name>W6K101_9MICO</name>
<dbReference type="PROSITE" id="PS50846">
    <property type="entry name" value="HMA_2"/>
    <property type="match status" value="1"/>
</dbReference>
<dbReference type="Pfam" id="PF00403">
    <property type="entry name" value="HMA"/>
    <property type="match status" value="1"/>
</dbReference>
<dbReference type="GO" id="GO:0046872">
    <property type="term" value="F:metal ion binding"/>
    <property type="evidence" value="ECO:0007669"/>
    <property type="project" value="UniProtKB-KW"/>
</dbReference>
<evidence type="ECO:0000256" key="1">
    <source>
        <dbReference type="ARBA" id="ARBA00022723"/>
    </source>
</evidence>
<organism evidence="3 4">
    <name type="scientific">Nostocoides australiense Ben110</name>
    <dbReference type="NCBI Taxonomy" id="1193182"/>
    <lineage>
        <taxon>Bacteria</taxon>
        <taxon>Bacillati</taxon>
        <taxon>Actinomycetota</taxon>
        <taxon>Actinomycetes</taxon>
        <taxon>Micrococcales</taxon>
        <taxon>Intrasporangiaceae</taxon>
        <taxon>Nostocoides</taxon>
    </lineage>
</organism>
<evidence type="ECO:0000259" key="2">
    <source>
        <dbReference type="PROSITE" id="PS50846"/>
    </source>
</evidence>
<dbReference type="EMBL" id="CAJA01000468">
    <property type="protein sequence ID" value="CCH75142.1"/>
    <property type="molecule type" value="Genomic_DNA"/>
</dbReference>
<dbReference type="Gene3D" id="3.30.70.100">
    <property type="match status" value="1"/>
</dbReference>
<dbReference type="InterPro" id="IPR017969">
    <property type="entry name" value="Heavy-metal-associated_CS"/>
</dbReference>
<evidence type="ECO:0000313" key="4">
    <source>
        <dbReference type="Proteomes" id="UP000035763"/>
    </source>
</evidence>
<dbReference type="InterPro" id="IPR006121">
    <property type="entry name" value="HMA_dom"/>
</dbReference>
<dbReference type="AlphaFoldDB" id="W6K101"/>
<comment type="caution">
    <text evidence="3">The sequence shown here is derived from an EMBL/GenBank/DDBJ whole genome shotgun (WGS) entry which is preliminary data.</text>
</comment>
<keyword evidence="4" id="KW-1185">Reference proteome</keyword>
<dbReference type="OrthoDB" id="9813965at2"/>
<dbReference type="Proteomes" id="UP000035763">
    <property type="component" value="Unassembled WGS sequence"/>
</dbReference>
<dbReference type="InterPro" id="IPR036163">
    <property type="entry name" value="HMA_dom_sf"/>
</dbReference>